<dbReference type="InterPro" id="IPR035986">
    <property type="entry name" value="PKD_dom_sf"/>
</dbReference>
<evidence type="ECO:0000313" key="3">
    <source>
        <dbReference type="EMBL" id="APY00962.1"/>
    </source>
</evidence>
<dbReference type="Gene3D" id="2.60.40.10">
    <property type="entry name" value="Immunoglobulins"/>
    <property type="match status" value="1"/>
</dbReference>
<dbReference type="EMBL" id="CP019352">
    <property type="protein sequence ID" value="APY00962.1"/>
    <property type="molecule type" value="Genomic_DNA"/>
</dbReference>
<keyword evidence="4" id="KW-1185">Reference proteome</keyword>
<keyword evidence="1" id="KW-0732">Signal</keyword>
<evidence type="ECO:0000256" key="1">
    <source>
        <dbReference type="SAM" id="SignalP"/>
    </source>
</evidence>
<dbReference type="InterPro" id="IPR000601">
    <property type="entry name" value="PKD_dom"/>
</dbReference>
<dbReference type="CDD" id="cd00146">
    <property type="entry name" value="PKD"/>
    <property type="match status" value="1"/>
</dbReference>
<dbReference type="PROSITE" id="PS50093">
    <property type="entry name" value="PKD"/>
    <property type="match status" value="1"/>
</dbReference>
<organism evidence="3 4">
    <name type="scientific">Lacinutrix venerupis</name>
    <dbReference type="NCBI Taxonomy" id="1486034"/>
    <lineage>
        <taxon>Bacteria</taxon>
        <taxon>Pseudomonadati</taxon>
        <taxon>Bacteroidota</taxon>
        <taxon>Flavobacteriia</taxon>
        <taxon>Flavobacteriales</taxon>
        <taxon>Flavobacteriaceae</taxon>
        <taxon>Lacinutrix</taxon>
    </lineage>
</organism>
<feature type="domain" description="PKD" evidence="2">
    <location>
        <begin position="76"/>
        <end position="125"/>
    </location>
</feature>
<proteinExistence type="predicted"/>
<dbReference type="Pfam" id="PF18911">
    <property type="entry name" value="PKD_4"/>
    <property type="match status" value="1"/>
</dbReference>
<feature type="signal peptide" evidence="1">
    <location>
        <begin position="1"/>
        <end position="26"/>
    </location>
</feature>
<dbReference type="Gene3D" id="2.60.120.260">
    <property type="entry name" value="Galactose-binding domain-like"/>
    <property type="match status" value="1"/>
</dbReference>
<evidence type="ECO:0000313" key="4">
    <source>
        <dbReference type="Proteomes" id="UP000187506"/>
    </source>
</evidence>
<dbReference type="Proteomes" id="UP000187506">
    <property type="component" value="Chromosome"/>
</dbReference>
<sequence length="289" mass="31540">MKNKINIFRKTTLLLLSVVATSFLLSCEDAFRDDLPDSNSQLDTKFPEANFSYSADDENDFTVISFQDLSSESNGYLWDFGVGDPSSSTLQDPVVTFPGEGTYPVTLTTNDSNGVTSSITIDVEIVEPEIPDANIPTIAEPGFDQGNDSRDAWRNPDLGGVIQITSSGGYFEGSNAAKLPDPGSDRIGYQLLTDFTPNTDYVLTFKYRMKDDQDGLGVLNVHMLTETNDPADIAANTIESVSYTESATNTSELQNGILLFNSGANTSLAIYFDNLVDEAYIDSFELDLQ</sequence>
<reference evidence="3 4" key="1">
    <citation type="submission" date="2017-01" db="EMBL/GenBank/DDBJ databases">
        <title>Complete genome of Lacinutrix venerupis DOK2-8 isolated from seawater in Dokdo.</title>
        <authorList>
            <person name="Chi W.-J."/>
            <person name="Kim J.H."/>
        </authorList>
    </citation>
    <scope>NUCLEOTIDE SEQUENCE [LARGE SCALE GENOMIC DNA]</scope>
    <source>
        <strain evidence="3 4">DOK2-8</strain>
    </source>
</reference>
<dbReference type="InterPro" id="IPR022409">
    <property type="entry name" value="PKD/Chitinase_dom"/>
</dbReference>
<accession>A0AAC9LQ80</accession>
<evidence type="ECO:0000259" key="2">
    <source>
        <dbReference type="PROSITE" id="PS50093"/>
    </source>
</evidence>
<name>A0AAC9LQ80_9FLAO</name>
<protein>
    <recommendedName>
        <fullName evidence="2">PKD domain-containing protein</fullName>
    </recommendedName>
</protein>
<dbReference type="InterPro" id="IPR013783">
    <property type="entry name" value="Ig-like_fold"/>
</dbReference>
<dbReference type="SUPFAM" id="SSF49299">
    <property type="entry name" value="PKD domain"/>
    <property type="match status" value="1"/>
</dbReference>
<gene>
    <name evidence="3" type="ORF">BWR22_11805</name>
</gene>
<feature type="chain" id="PRO_5042250222" description="PKD domain-containing protein" evidence="1">
    <location>
        <begin position="27"/>
        <end position="289"/>
    </location>
</feature>
<dbReference type="AlphaFoldDB" id="A0AAC9LQ80"/>
<dbReference type="PROSITE" id="PS51257">
    <property type="entry name" value="PROKAR_LIPOPROTEIN"/>
    <property type="match status" value="1"/>
</dbReference>
<dbReference type="KEGG" id="lvn:BWR22_11805"/>
<dbReference type="SMART" id="SM00089">
    <property type="entry name" value="PKD"/>
    <property type="match status" value="1"/>
</dbReference>
<dbReference type="RefSeq" id="WP_076733866.1">
    <property type="nucleotide sequence ID" value="NZ_CP019352.1"/>
</dbReference>